<keyword evidence="2" id="KW-1185">Reference proteome</keyword>
<accession>A0AAD5VPT7</accession>
<sequence length="172" mass="18678">MHSSASSLKAGDNDSVTCLVPRSSGSAAICLARPSSLARQETKVGLEGTERVLGFVPFIQISYSARINVFPITLRSLLNFSPKLSSSSAKSRYLALDLLPPPHPAPQSAKHPLRLLYSGHEHRPGFYASSRHGLEHRLVYGPQQHRGLLVSGTVHLCLYFCPSSPEIPTILP</sequence>
<reference evidence="1" key="1">
    <citation type="submission" date="2022-07" db="EMBL/GenBank/DDBJ databases">
        <title>Genome Sequence of Leucocoprinus birnbaumii.</title>
        <authorList>
            <person name="Buettner E."/>
        </authorList>
    </citation>
    <scope>NUCLEOTIDE SEQUENCE</scope>
    <source>
        <strain evidence="1">VT141</strain>
    </source>
</reference>
<gene>
    <name evidence="1" type="ORF">NP233_g10125</name>
</gene>
<evidence type="ECO:0000313" key="2">
    <source>
        <dbReference type="Proteomes" id="UP001213000"/>
    </source>
</evidence>
<dbReference type="Proteomes" id="UP001213000">
    <property type="component" value="Unassembled WGS sequence"/>
</dbReference>
<dbReference type="AlphaFoldDB" id="A0AAD5VPT7"/>
<dbReference type="EMBL" id="JANIEX010000988">
    <property type="protein sequence ID" value="KAJ3561550.1"/>
    <property type="molecule type" value="Genomic_DNA"/>
</dbReference>
<evidence type="ECO:0000313" key="1">
    <source>
        <dbReference type="EMBL" id="KAJ3561550.1"/>
    </source>
</evidence>
<proteinExistence type="predicted"/>
<organism evidence="1 2">
    <name type="scientific">Leucocoprinus birnbaumii</name>
    <dbReference type="NCBI Taxonomy" id="56174"/>
    <lineage>
        <taxon>Eukaryota</taxon>
        <taxon>Fungi</taxon>
        <taxon>Dikarya</taxon>
        <taxon>Basidiomycota</taxon>
        <taxon>Agaricomycotina</taxon>
        <taxon>Agaricomycetes</taxon>
        <taxon>Agaricomycetidae</taxon>
        <taxon>Agaricales</taxon>
        <taxon>Agaricineae</taxon>
        <taxon>Agaricaceae</taxon>
        <taxon>Leucocoprinus</taxon>
    </lineage>
</organism>
<protein>
    <submittedName>
        <fullName evidence="1">Uncharacterized protein</fullName>
    </submittedName>
</protein>
<name>A0AAD5VPT7_9AGAR</name>
<comment type="caution">
    <text evidence="1">The sequence shown here is derived from an EMBL/GenBank/DDBJ whole genome shotgun (WGS) entry which is preliminary data.</text>
</comment>